<dbReference type="AlphaFoldDB" id="A0A061SG16"/>
<accession>A0A061SG16</accession>
<sequence length="40" mass="4607">MSLGVFVLTTPCPPRHSCDLCWRVDWQRDLSALVFDNKSL</sequence>
<proteinExistence type="predicted"/>
<name>A0A061SG16_9CHLO</name>
<evidence type="ECO:0000313" key="1">
    <source>
        <dbReference type="EMBL" id="JAC81636.1"/>
    </source>
</evidence>
<dbReference type="EMBL" id="GBEZ01003508">
    <property type="protein sequence ID" value="JAC81636.1"/>
    <property type="molecule type" value="Transcribed_RNA"/>
</dbReference>
<feature type="non-terminal residue" evidence="1">
    <location>
        <position position="40"/>
    </location>
</feature>
<reference evidence="1" key="1">
    <citation type="submission" date="2014-05" db="EMBL/GenBank/DDBJ databases">
        <title>The transcriptome of the halophilic microalga Tetraselmis sp. GSL018 isolated from the Great Salt Lake, Utah.</title>
        <authorList>
            <person name="Jinkerson R.E."/>
            <person name="D'Adamo S."/>
            <person name="Posewitz M.C."/>
        </authorList>
    </citation>
    <scope>NUCLEOTIDE SEQUENCE</scope>
    <source>
        <strain evidence="1">GSL018</strain>
    </source>
</reference>
<organism evidence="1">
    <name type="scientific">Tetraselmis sp. GSL018</name>
    <dbReference type="NCBI Taxonomy" id="582737"/>
    <lineage>
        <taxon>Eukaryota</taxon>
        <taxon>Viridiplantae</taxon>
        <taxon>Chlorophyta</taxon>
        <taxon>core chlorophytes</taxon>
        <taxon>Chlorodendrophyceae</taxon>
        <taxon>Chlorodendrales</taxon>
        <taxon>Chlorodendraceae</taxon>
        <taxon>Tetraselmis</taxon>
    </lineage>
</organism>
<gene>
    <name evidence="1" type="ORF">TSPGSL018_7462</name>
</gene>
<protein>
    <submittedName>
        <fullName evidence="1">Uncharacterized protein</fullName>
    </submittedName>
</protein>